<dbReference type="GO" id="GO:0016787">
    <property type="term" value="F:hydrolase activity"/>
    <property type="evidence" value="ECO:0007669"/>
    <property type="project" value="UniProtKB-KW"/>
</dbReference>
<dbReference type="Pfam" id="PF00176">
    <property type="entry name" value="SNF2-rel_dom"/>
    <property type="match status" value="1"/>
</dbReference>
<dbReference type="GO" id="GO:0004386">
    <property type="term" value="F:helicase activity"/>
    <property type="evidence" value="ECO:0007669"/>
    <property type="project" value="UniProtKB-KW"/>
</dbReference>
<dbReference type="Pfam" id="PF00271">
    <property type="entry name" value="Helicase_C"/>
    <property type="match status" value="1"/>
</dbReference>
<keyword evidence="3" id="KW-0067">ATP-binding</keyword>
<dbReference type="SMART" id="SM00487">
    <property type="entry name" value="DEXDc"/>
    <property type="match status" value="1"/>
</dbReference>
<evidence type="ECO:0000313" key="3">
    <source>
        <dbReference type="EMBL" id="MQT00111.1"/>
    </source>
</evidence>
<evidence type="ECO:0000313" key="4">
    <source>
        <dbReference type="Proteomes" id="UP000419138"/>
    </source>
</evidence>
<feature type="domain" description="Helicase ATP-binding" evidence="2">
    <location>
        <begin position="127"/>
        <end position="289"/>
    </location>
</feature>
<dbReference type="InterPro" id="IPR049730">
    <property type="entry name" value="SNF2/RAD54-like_C"/>
</dbReference>
<dbReference type="Proteomes" id="UP000419138">
    <property type="component" value="Unassembled WGS sequence"/>
</dbReference>
<dbReference type="OrthoDB" id="9814088at2"/>
<gene>
    <name evidence="3" type="ORF">FF041_07710</name>
</gene>
<sequence length="629" mass="69491">MISAELEQRGRPVVVLRRSEGANAGAWALLQEALQRGVEGGSRDVIEARVDVFFAELEAVADARRRFRQTISFGDELTRQLRALAEDRKKRESVLRGVPPADQGDLAAELSAAGFRRALKPFQLENLARLMSLPHGADFSVPGAGKTTVALAGFTLGRARGDVEQLLVIGPIAAFQAWKEDSAACLSPEPVLDVHTGPRTVLRDDLDILLTNYNRVAADYDRIRTYITRRPTQVVLDEAHRIKKGEAGVHGRAVLDLAYAARRRDVLTGTPAPQGANDLVAPVRFLYPGQDRKILPPGAYSEAGGRDPHVVAETSGAIGRYFVRTPKSRLELPPTEFDVVAEPMGRIQQAIYEALEGRYRGEFALGVRDRRSFGRLGRITMYLLEAATNPSLLVAGSDEHDQAEFVHPPLELRGDEALADLLRQYVQYESPWKYRRLRQIVEEAAARDEKVLVWSTFVRNLKLLGGALKDFQPAIVHGGVRPADGAPAGALTRDAEFDRFRNDPDCRVLLANPAACGEGVSLHHWCHHAVDLDRTFNAGHYLQSQDRIHRLGLRDDAVTRFTLLLSRDSIDETVDGRLREKIVVLSRLMNDPGLVTAALPEPDTDTDDSVPTVLDDDATALLQALRRRS</sequence>
<organism evidence="3 4">
    <name type="scientific">Streptomyces jumonjinensis</name>
    <dbReference type="NCBI Taxonomy" id="1945"/>
    <lineage>
        <taxon>Bacteria</taxon>
        <taxon>Bacillati</taxon>
        <taxon>Actinomycetota</taxon>
        <taxon>Actinomycetes</taxon>
        <taxon>Kitasatosporales</taxon>
        <taxon>Streptomycetaceae</taxon>
        <taxon>Streptomyces</taxon>
    </lineage>
</organism>
<keyword evidence="1" id="KW-0378">Hydrolase</keyword>
<reference evidence="3 4" key="1">
    <citation type="submission" date="2019-05" db="EMBL/GenBank/DDBJ databases">
        <title>Comparative genomics and metabolomics analyses of clavulanic acid producing Streptomyces species provides insight into specialized metabolism and evolution of beta-lactam biosynthetic gene clusters.</title>
        <authorList>
            <person name="Moore M.A."/>
            <person name="Cruz-Morales P."/>
            <person name="Barona Gomez F."/>
            <person name="Kapil T."/>
        </authorList>
    </citation>
    <scope>NUCLEOTIDE SEQUENCE [LARGE SCALE GENOMIC DNA]</scope>
    <source>
        <strain evidence="3 4">NRRL 5741</strain>
    </source>
</reference>
<accession>A0A646KDE4</accession>
<dbReference type="CDD" id="cd18793">
    <property type="entry name" value="SF2_C_SNF"/>
    <property type="match status" value="1"/>
</dbReference>
<keyword evidence="4" id="KW-1185">Reference proteome</keyword>
<dbReference type="PROSITE" id="PS51192">
    <property type="entry name" value="HELICASE_ATP_BIND_1"/>
    <property type="match status" value="1"/>
</dbReference>
<evidence type="ECO:0000256" key="1">
    <source>
        <dbReference type="ARBA" id="ARBA00022801"/>
    </source>
</evidence>
<proteinExistence type="predicted"/>
<dbReference type="SUPFAM" id="SSF52540">
    <property type="entry name" value="P-loop containing nucleoside triphosphate hydrolases"/>
    <property type="match status" value="2"/>
</dbReference>
<dbReference type="RefSeq" id="WP_153521598.1">
    <property type="nucleotide sequence ID" value="NZ_VCLA01000062.1"/>
</dbReference>
<keyword evidence="3" id="KW-0347">Helicase</keyword>
<dbReference type="InterPro" id="IPR027417">
    <property type="entry name" value="P-loop_NTPase"/>
</dbReference>
<dbReference type="GO" id="GO:0005524">
    <property type="term" value="F:ATP binding"/>
    <property type="evidence" value="ECO:0007669"/>
    <property type="project" value="InterPro"/>
</dbReference>
<name>A0A646KDE4_STRJU</name>
<evidence type="ECO:0000259" key="2">
    <source>
        <dbReference type="PROSITE" id="PS51192"/>
    </source>
</evidence>
<dbReference type="PANTHER" id="PTHR10799">
    <property type="entry name" value="SNF2/RAD54 HELICASE FAMILY"/>
    <property type="match status" value="1"/>
</dbReference>
<dbReference type="AlphaFoldDB" id="A0A646KDE4"/>
<dbReference type="InterPro" id="IPR038718">
    <property type="entry name" value="SNF2-like_sf"/>
</dbReference>
<dbReference type="Gene3D" id="3.40.50.10810">
    <property type="entry name" value="Tandem AAA-ATPase domain"/>
    <property type="match status" value="1"/>
</dbReference>
<dbReference type="Gene3D" id="3.40.50.300">
    <property type="entry name" value="P-loop containing nucleotide triphosphate hydrolases"/>
    <property type="match status" value="1"/>
</dbReference>
<keyword evidence="3" id="KW-0547">Nucleotide-binding</keyword>
<dbReference type="EMBL" id="VCLA01000062">
    <property type="protein sequence ID" value="MQT00111.1"/>
    <property type="molecule type" value="Genomic_DNA"/>
</dbReference>
<dbReference type="InterPro" id="IPR000330">
    <property type="entry name" value="SNF2_N"/>
</dbReference>
<dbReference type="InterPro" id="IPR001650">
    <property type="entry name" value="Helicase_C-like"/>
</dbReference>
<comment type="caution">
    <text evidence="3">The sequence shown here is derived from an EMBL/GenBank/DDBJ whole genome shotgun (WGS) entry which is preliminary data.</text>
</comment>
<dbReference type="InterPro" id="IPR014001">
    <property type="entry name" value="Helicase_ATP-bd"/>
</dbReference>
<protein>
    <submittedName>
        <fullName evidence="3">DEAD/DEAH box helicase</fullName>
    </submittedName>
</protein>